<name>A0ABR1CDH3_NECAM</name>
<proteinExistence type="predicted"/>
<evidence type="ECO:0000313" key="1">
    <source>
        <dbReference type="EMBL" id="KAK6736498.1"/>
    </source>
</evidence>
<comment type="caution">
    <text evidence="1">The sequence shown here is derived from an EMBL/GenBank/DDBJ whole genome shotgun (WGS) entry which is preliminary data.</text>
</comment>
<evidence type="ECO:0000313" key="2">
    <source>
        <dbReference type="Proteomes" id="UP001303046"/>
    </source>
</evidence>
<gene>
    <name evidence="1" type="primary">Necator_chrII.g7073</name>
    <name evidence="1" type="ORF">RB195_019280</name>
</gene>
<sequence length="150" mass="16760">MRRTADHYPADILFATSRCSLTDLEYADDVVIFAKSTTKPQHDVNLVSKLAAAYGYVYALTSNENQGGRTTDRTRRRVLQPGLKNNGNYERDVQQRCAKPTFAFNSLTKCVWSTPITNEVKLPMYLSANSLYHDVRIGDLGSTVYGDGEA</sequence>
<reference evidence="1 2" key="1">
    <citation type="submission" date="2023-08" db="EMBL/GenBank/DDBJ databases">
        <title>A Necator americanus chromosomal reference genome.</title>
        <authorList>
            <person name="Ilik V."/>
            <person name="Petrzelkova K.J."/>
            <person name="Pardy F."/>
            <person name="Fuh T."/>
            <person name="Niatou-Singa F.S."/>
            <person name="Gouil Q."/>
            <person name="Baker L."/>
            <person name="Ritchie M.E."/>
            <person name="Jex A.R."/>
            <person name="Gazzola D."/>
            <person name="Li H."/>
            <person name="Toshio Fujiwara R."/>
            <person name="Zhan B."/>
            <person name="Aroian R.V."/>
            <person name="Pafco B."/>
            <person name="Schwarz E.M."/>
        </authorList>
    </citation>
    <scope>NUCLEOTIDE SEQUENCE [LARGE SCALE GENOMIC DNA]</scope>
    <source>
        <strain evidence="1 2">Aroian</strain>
        <tissue evidence="1">Whole animal</tissue>
    </source>
</reference>
<dbReference type="Proteomes" id="UP001303046">
    <property type="component" value="Unassembled WGS sequence"/>
</dbReference>
<accession>A0ABR1CDH3</accession>
<protein>
    <recommendedName>
        <fullName evidence="3">Reverse transcriptase domain-containing protein</fullName>
    </recommendedName>
</protein>
<evidence type="ECO:0008006" key="3">
    <source>
        <dbReference type="Google" id="ProtNLM"/>
    </source>
</evidence>
<organism evidence="1 2">
    <name type="scientific">Necator americanus</name>
    <name type="common">Human hookworm</name>
    <dbReference type="NCBI Taxonomy" id="51031"/>
    <lineage>
        <taxon>Eukaryota</taxon>
        <taxon>Metazoa</taxon>
        <taxon>Ecdysozoa</taxon>
        <taxon>Nematoda</taxon>
        <taxon>Chromadorea</taxon>
        <taxon>Rhabditida</taxon>
        <taxon>Rhabditina</taxon>
        <taxon>Rhabditomorpha</taxon>
        <taxon>Strongyloidea</taxon>
        <taxon>Ancylostomatidae</taxon>
        <taxon>Bunostominae</taxon>
        <taxon>Necator</taxon>
    </lineage>
</organism>
<keyword evidence="2" id="KW-1185">Reference proteome</keyword>
<dbReference type="EMBL" id="JAVFWL010000002">
    <property type="protein sequence ID" value="KAK6736498.1"/>
    <property type="molecule type" value="Genomic_DNA"/>
</dbReference>